<evidence type="ECO:0000313" key="3">
    <source>
        <dbReference type="Proteomes" id="UP000807353"/>
    </source>
</evidence>
<feature type="domain" description="CHAT" evidence="1">
    <location>
        <begin position="936"/>
        <end position="1208"/>
    </location>
</feature>
<reference evidence="2" key="1">
    <citation type="submission" date="2020-11" db="EMBL/GenBank/DDBJ databases">
        <authorList>
            <consortium name="DOE Joint Genome Institute"/>
            <person name="Ahrendt S."/>
            <person name="Riley R."/>
            <person name="Andreopoulos W."/>
            <person name="Labutti K."/>
            <person name="Pangilinan J."/>
            <person name="Ruiz-Duenas F.J."/>
            <person name="Barrasa J.M."/>
            <person name="Sanchez-Garcia M."/>
            <person name="Camarero S."/>
            <person name="Miyauchi S."/>
            <person name="Serrano A."/>
            <person name="Linde D."/>
            <person name="Babiker R."/>
            <person name="Drula E."/>
            <person name="Ayuso-Fernandez I."/>
            <person name="Pacheco R."/>
            <person name="Padilla G."/>
            <person name="Ferreira P."/>
            <person name="Barriuso J."/>
            <person name="Kellner H."/>
            <person name="Castanera R."/>
            <person name="Alfaro M."/>
            <person name="Ramirez L."/>
            <person name="Pisabarro A.G."/>
            <person name="Kuo A."/>
            <person name="Tritt A."/>
            <person name="Lipzen A."/>
            <person name="He G."/>
            <person name="Yan M."/>
            <person name="Ng V."/>
            <person name="Cullen D."/>
            <person name="Martin F."/>
            <person name="Rosso M.-N."/>
            <person name="Henrissat B."/>
            <person name="Hibbett D."/>
            <person name="Martinez A.T."/>
            <person name="Grigoriev I.V."/>
        </authorList>
    </citation>
    <scope>NUCLEOTIDE SEQUENCE</scope>
    <source>
        <strain evidence="2">CBS 247.69</strain>
    </source>
</reference>
<comment type="caution">
    <text evidence="2">The sequence shown here is derived from an EMBL/GenBank/DDBJ whole genome shotgun (WGS) entry which is preliminary data.</text>
</comment>
<dbReference type="SUPFAM" id="SSF81901">
    <property type="entry name" value="HCP-like"/>
    <property type="match status" value="2"/>
</dbReference>
<dbReference type="InterPro" id="IPR024983">
    <property type="entry name" value="CHAT_dom"/>
</dbReference>
<dbReference type="EMBL" id="MU150477">
    <property type="protein sequence ID" value="KAF9456004.1"/>
    <property type="molecule type" value="Genomic_DNA"/>
</dbReference>
<dbReference type="InterPro" id="IPR011990">
    <property type="entry name" value="TPR-like_helical_dom_sf"/>
</dbReference>
<dbReference type="Pfam" id="PF12770">
    <property type="entry name" value="CHAT"/>
    <property type="match status" value="1"/>
</dbReference>
<dbReference type="Gene3D" id="1.25.40.10">
    <property type="entry name" value="Tetratricopeptide repeat domain"/>
    <property type="match status" value="3"/>
</dbReference>
<name>A0A9P5XS78_9AGAR</name>
<dbReference type="PANTHER" id="PTHR19959">
    <property type="entry name" value="KINESIN LIGHT CHAIN"/>
    <property type="match status" value="1"/>
</dbReference>
<protein>
    <submittedName>
        <fullName evidence="2">CHAT domain-containing protein</fullName>
    </submittedName>
</protein>
<evidence type="ECO:0000313" key="2">
    <source>
        <dbReference type="EMBL" id="KAF9456004.1"/>
    </source>
</evidence>
<accession>A0A9P5XS78</accession>
<keyword evidence="3" id="KW-1185">Reference proteome</keyword>
<sequence>MLKTTWGTSKRKLTGIQTSMKIKLYDKQIHDYYKSSQPDKVAHIEQKLNFIVPDDLGYADAQAILGDFFLTKYLEDGGREAIDKSIVYYSNSVRTTVPGLDQVQRKHNLGTVHGRRFQKFGDLTDLTAALTIFQETVDATPLNDASLIGRQNALAVAYTDRFYRLGELDDLERAFSLYKTILDSTSPSDPSLLHRQKNMVQSYANRYKRLGNLDDLESVLKLRHTILDSTPAGDASLPDSQQGLAMAYTDRYKKLDDLKDLEMALNLLHSALDNTPAGGPHYAGKQQALGSIYGDRYQRLGNLQDLQTALDLFQKSFSSTPPDHPDLAMRQQNLAAAYADYYRRLGNTKDLDAALHLFRNAIDASPQEHSGLPGRQHNLAGLYVDRFRRFGQLNDLGSALILFQSAIDGTPIDHPEKPWIQHDLAVLYGDRYQRLGNLEDLEHSISLDQSSVVALSKSHPNIATIQHSLSVSYTDRFTRLGNLVDLEGALIWGQRAIDSTVPDHPELPRRQFNLAGSYSNRYRRLGNMEDLETALKFKKAALDGALPGHPELPKTQQSLAGSYEDRFDKLNNMEDFENALNLQLLALNGTPNEHPDFPVREENLAGIYKKRYKMKNNIEDLQAALSLLLDAANIIPFNHPHLCKSYRYLAQTYIDLYKHSESQDYLEQALDAGIKSIHSDFASPISIWHAAQSMAIWATELKHPISLQAYSAAFNIIPEMLWVGHSIDARHETLVQENVAQLSASAVQAAIYHDELHLAVEFFEQGLAITHQQLLQLKNNNLLLFEQFPDIGSKLKNLSWQLLNSKVTVSESTIPEMASLNVIADKRNNLIKEIRKLPGFSRFLLPPLFKDLAQAAQHGPIVILNCGAIQSDAIIIFPPSSSQAIKHILLSQITLAHAHAQLDKLRLALSSYRIGTRAGRLVNPFQKNDEIFASILAWLWAKIVQPVFEELREGGVDRGRIWWCPSGPFTYLPIHAAAPVNSQYIQSYTLTLQNLIQDQSKLNLGESRLESFSLTAVGVSNYPINSHTNLPLVKAELIKAEKFCTSSSSVTFTKYLDSDATVANVMQHIQSSQWLHIACHGQQNHSEPLRSGLLLYDGDLELKQIIDMNLSSSRGEPKFVFLSACQTAMGNEKLANEAMHLAGGFIAAGFRGAIGTLWNMADADGPKVAESVYQKVFGRSEGNSSNTPDITLAAEGLQEAIRKLRTEKVPYHHWIPYIHFGI</sequence>
<organism evidence="2 3">
    <name type="scientific">Collybia nuda</name>
    <dbReference type="NCBI Taxonomy" id="64659"/>
    <lineage>
        <taxon>Eukaryota</taxon>
        <taxon>Fungi</taxon>
        <taxon>Dikarya</taxon>
        <taxon>Basidiomycota</taxon>
        <taxon>Agaricomycotina</taxon>
        <taxon>Agaricomycetes</taxon>
        <taxon>Agaricomycetidae</taxon>
        <taxon>Agaricales</taxon>
        <taxon>Tricholomatineae</taxon>
        <taxon>Clitocybaceae</taxon>
        <taxon>Collybia</taxon>
    </lineage>
</organism>
<evidence type="ECO:0000259" key="1">
    <source>
        <dbReference type="Pfam" id="PF12770"/>
    </source>
</evidence>
<dbReference type="AlphaFoldDB" id="A0A9P5XS78"/>
<gene>
    <name evidence="2" type="ORF">BDZ94DRAFT_1205117</name>
</gene>
<dbReference type="Proteomes" id="UP000807353">
    <property type="component" value="Unassembled WGS sequence"/>
</dbReference>
<dbReference type="PANTHER" id="PTHR19959:SF119">
    <property type="entry name" value="FUNGAL LIPASE-LIKE DOMAIN-CONTAINING PROTEIN"/>
    <property type="match status" value="1"/>
</dbReference>
<dbReference type="OrthoDB" id="9991317at2759"/>
<proteinExistence type="predicted"/>